<sequence>MMSLAAKILQVFVISGFSLIIDAAHPPSSQPLDYFIGDTIIQPRVQDREWNTEYNYGRNYKHSEGQEWGSGHNIANVMKNQYQGEMEQIPKLAQTEIWTPSMTDESWMYVREMPEIYDGQQPSTLQSNALKKQFQEKTNNEVKNWYSWPNKNVSWPNWMPLKRHHNEKYPTPWWNDDNQQAEKSPKVTKFTFDKAIPKKKKPFWSGSIGWTGDLGSFGEVPLPPWLQKTF</sequence>
<keyword evidence="1" id="KW-0732">Signal</keyword>
<organism evidence="4">
    <name type="scientific">Onchocerca ochengi</name>
    <name type="common">Filarial nematode worm</name>
    <dbReference type="NCBI Taxonomy" id="42157"/>
    <lineage>
        <taxon>Eukaryota</taxon>
        <taxon>Metazoa</taxon>
        <taxon>Ecdysozoa</taxon>
        <taxon>Nematoda</taxon>
        <taxon>Chromadorea</taxon>
        <taxon>Rhabditida</taxon>
        <taxon>Spirurina</taxon>
        <taxon>Spiruromorpha</taxon>
        <taxon>Filarioidea</taxon>
        <taxon>Onchocercidae</taxon>
        <taxon>Onchocerca</taxon>
    </lineage>
</organism>
<dbReference type="WBParaSite" id="nOo.2.0.1.t03397-RA">
    <property type="protein sequence ID" value="nOo.2.0.1.t03397-RA"/>
    <property type="gene ID" value="nOo.2.0.1.g03397"/>
</dbReference>
<keyword evidence="3" id="KW-1185">Reference proteome</keyword>
<dbReference type="OrthoDB" id="5816976at2759"/>
<dbReference type="Proteomes" id="UP000271087">
    <property type="component" value="Unassembled WGS sequence"/>
</dbReference>
<evidence type="ECO:0000313" key="4">
    <source>
        <dbReference type="WBParaSite" id="nOo.2.0.1.t03397-RA"/>
    </source>
</evidence>
<evidence type="ECO:0000313" key="2">
    <source>
        <dbReference type="EMBL" id="VDK69021.1"/>
    </source>
</evidence>
<feature type="chain" id="PRO_5043137338" evidence="1">
    <location>
        <begin position="24"/>
        <end position="230"/>
    </location>
</feature>
<protein>
    <submittedName>
        <fullName evidence="4">Conserved secreted protein</fullName>
    </submittedName>
</protein>
<accession>A0A182E5W2</accession>
<dbReference type="AlphaFoldDB" id="A0A182E5W2"/>
<gene>
    <name evidence="2" type="ORF">NOO_LOCUS3397</name>
</gene>
<feature type="signal peptide" evidence="1">
    <location>
        <begin position="1"/>
        <end position="23"/>
    </location>
</feature>
<reference evidence="4" key="1">
    <citation type="submission" date="2016-06" db="UniProtKB">
        <authorList>
            <consortium name="WormBaseParasite"/>
        </authorList>
    </citation>
    <scope>IDENTIFICATION</scope>
</reference>
<dbReference type="EMBL" id="UYRW01000642">
    <property type="protein sequence ID" value="VDK69021.1"/>
    <property type="molecule type" value="Genomic_DNA"/>
</dbReference>
<name>A0A182E5W2_ONCOC</name>
<reference evidence="2 3" key="2">
    <citation type="submission" date="2018-08" db="EMBL/GenBank/DDBJ databases">
        <authorList>
            <person name="Laetsch R D."/>
            <person name="Stevens L."/>
            <person name="Kumar S."/>
            <person name="Blaxter L. M."/>
        </authorList>
    </citation>
    <scope>NUCLEOTIDE SEQUENCE [LARGE SCALE GENOMIC DNA]</scope>
</reference>
<dbReference type="STRING" id="42157.A0A182E5W2"/>
<evidence type="ECO:0000313" key="3">
    <source>
        <dbReference type="Proteomes" id="UP000271087"/>
    </source>
</evidence>
<evidence type="ECO:0000256" key="1">
    <source>
        <dbReference type="SAM" id="SignalP"/>
    </source>
</evidence>
<proteinExistence type="predicted"/>